<dbReference type="GO" id="GO:0003676">
    <property type="term" value="F:nucleic acid binding"/>
    <property type="evidence" value="ECO:0007669"/>
    <property type="project" value="InterPro"/>
</dbReference>
<feature type="domain" description="CCHC-type" evidence="2">
    <location>
        <begin position="130"/>
        <end position="143"/>
    </location>
</feature>
<dbReference type="PROSITE" id="PS50158">
    <property type="entry name" value="ZF_CCHC"/>
    <property type="match status" value="1"/>
</dbReference>
<keyword evidence="4" id="KW-1185">Reference proteome</keyword>
<comment type="caution">
    <text evidence="3">The sequence shown here is derived from an EMBL/GenBank/DDBJ whole genome shotgun (WGS) entry which is preliminary data.</text>
</comment>
<dbReference type="OrthoDB" id="6505565at2759"/>
<evidence type="ECO:0000256" key="1">
    <source>
        <dbReference type="PROSITE-ProRule" id="PRU00047"/>
    </source>
</evidence>
<name>A0A4Y2BE77_ARAVE</name>
<sequence length="192" mass="22323">MELENLKEVKENFQIMKPSLKDPSIVIFNITDELSNEEFIDSLRAQNEDLTNATLKIRTSYKSKFGKNWIISMDHVAFNALKKRKKINLNWQRLSFKENFRIIQCFKCANYGHTAMTCRDEEFKTGGGICLRCADKGHRERECHADPKCSNCTSHNLKFGSTFKTDHSARSNDCKIREKEIDFIISRNNYGP</sequence>
<evidence type="ECO:0000313" key="4">
    <source>
        <dbReference type="Proteomes" id="UP000499080"/>
    </source>
</evidence>
<dbReference type="SUPFAM" id="SSF57756">
    <property type="entry name" value="Retrovirus zinc finger-like domains"/>
    <property type="match status" value="1"/>
</dbReference>
<evidence type="ECO:0000259" key="2">
    <source>
        <dbReference type="PROSITE" id="PS50158"/>
    </source>
</evidence>
<dbReference type="EMBL" id="BGPR01159231">
    <property type="protein sequence ID" value="GBL89424.1"/>
    <property type="molecule type" value="Genomic_DNA"/>
</dbReference>
<keyword evidence="1" id="KW-0479">Metal-binding</keyword>
<evidence type="ECO:0000313" key="3">
    <source>
        <dbReference type="EMBL" id="GBL89424.1"/>
    </source>
</evidence>
<keyword evidence="1" id="KW-0862">Zinc</keyword>
<gene>
    <name evidence="3" type="ORF">AVEN_211342_1</name>
</gene>
<dbReference type="AlphaFoldDB" id="A0A4Y2BE77"/>
<dbReference type="SMART" id="SM00343">
    <property type="entry name" value="ZnF_C2HC"/>
    <property type="match status" value="2"/>
</dbReference>
<dbReference type="GO" id="GO:0008270">
    <property type="term" value="F:zinc ion binding"/>
    <property type="evidence" value="ECO:0007669"/>
    <property type="project" value="UniProtKB-KW"/>
</dbReference>
<protein>
    <recommendedName>
        <fullName evidence="2">CCHC-type domain-containing protein</fullName>
    </recommendedName>
</protein>
<proteinExistence type="predicted"/>
<dbReference type="Gene3D" id="4.10.60.10">
    <property type="entry name" value="Zinc finger, CCHC-type"/>
    <property type="match status" value="1"/>
</dbReference>
<dbReference type="Proteomes" id="UP000499080">
    <property type="component" value="Unassembled WGS sequence"/>
</dbReference>
<accession>A0A4Y2BE77</accession>
<organism evidence="3 4">
    <name type="scientific">Araneus ventricosus</name>
    <name type="common">Orbweaver spider</name>
    <name type="synonym">Epeira ventricosa</name>
    <dbReference type="NCBI Taxonomy" id="182803"/>
    <lineage>
        <taxon>Eukaryota</taxon>
        <taxon>Metazoa</taxon>
        <taxon>Ecdysozoa</taxon>
        <taxon>Arthropoda</taxon>
        <taxon>Chelicerata</taxon>
        <taxon>Arachnida</taxon>
        <taxon>Araneae</taxon>
        <taxon>Araneomorphae</taxon>
        <taxon>Entelegynae</taxon>
        <taxon>Araneoidea</taxon>
        <taxon>Araneidae</taxon>
        <taxon>Araneus</taxon>
    </lineage>
</organism>
<reference evidence="3 4" key="1">
    <citation type="journal article" date="2019" name="Sci. Rep.">
        <title>Orb-weaving spider Araneus ventricosus genome elucidates the spidroin gene catalogue.</title>
        <authorList>
            <person name="Kono N."/>
            <person name="Nakamura H."/>
            <person name="Ohtoshi R."/>
            <person name="Moran D.A.P."/>
            <person name="Shinohara A."/>
            <person name="Yoshida Y."/>
            <person name="Fujiwara M."/>
            <person name="Mori M."/>
            <person name="Tomita M."/>
            <person name="Arakawa K."/>
        </authorList>
    </citation>
    <scope>NUCLEOTIDE SEQUENCE [LARGE SCALE GENOMIC DNA]</scope>
</reference>
<dbReference type="InterPro" id="IPR036875">
    <property type="entry name" value="Znf_CCHC_sf"/>
</dbReference>
<dbReference type="InterPro" id="IPR001878">
    <property type="entry name" value="Znf_CCHC"/>
</dbReference>
<keyword evidence="1" id="KW-0863">Zinc-finger</keyword>